<dbReference type="InterPro" id="IPR036388">
    <property type="entry name" value="WH-like_DNA-bd_sf"/>
</dbReference>
<dbReference type="AlphaFoldDB" id="A0A1H0VNF1"/>
<dbReference type="SUPFAM" id="SSF46785">
    <property type="entry name" value="Winged helix' DNA-binding domain"/>
    <property type="match status" value="1"/>
</dbReference>
<evidence type="ECO:0000313" key="1">
    <source>
        <dbReference type="EMBL" id="SDP79791.1"/>
    </source>
</evidence>
<dbReference type="InterPro" id="IPR036390">
    <property type="entry name" value="WH_DNA-bd_sf"/>
</dbReference>
<name>A0A1H0VNF1_9BACI</name>
<protein>
    <submittedName>
        <fullName evidence="1">Uncharacterized protein</fullName>
    </submittedName>
</protein>
<sequence>MRIAYSVIREIHNKNFLPQGKDYGLNPYEFVRLVRHLEELGYIERVLIIDDEVRLGPARITEKGRELIKTHTKYEEDYPFKRENLKKWIAAVEKEQYSNGAEEG</sequence>
<reference evidence="2" key="1">
    <citation type="submission" date="2016-10" db="EMBL/GenBank/DDBJ databases">
        <authorList>
            <person name="Varghese N."/>
            <person name="Submissions S."/>
        </authorList>
    </citation>
    <scope>NUCLEOTIDE SEQUENCE [LARGE SCALE GENOMIC DNA]</scope>
    <source>
        <strain evidence="2">IBRC-M10078</strain>
    </source>
</reference>
<accession>A0A1H0VNF1</accession>
<dbReference type="RefSeq" id="WP_090855730.1">
    <property type="nucleotide sequence ID" value="NZ_FNJU01000007.1"/>
</dbReference>
<proteinExistence type="predicted"/>
<gene>
    <name evidence="1" type="ORF">SAMN05216565_10788</name>
</gene>
<organism evidence="1 2">
    <name type="scientific">Litchfieldia salsa</name>
    <dbReference type="NCBI Taxonomy" id="930152"/>
    <lineage>
        <taxon>Bacteria</taxon>
        <taxon>Bacillati</taxon>
        <taxon>Bacillota</taxon>
        <taxon>Bacilli</taxon>
        <taxon>Bacillales</taxon>
        <taxon>Bacillaceae</taxon>
        <taxon>Litchfieldia</taxon>
    </lineage>
</organism>
<evidence type="ECO:0000313" key="2">
    <source>
        <dbReference type="Proteomes" id="UP000199159"/>
    </source>
</evidence>
<dbReference type="Proteomes" id="UP000199159">
    <property type="component" value="Unassembled WGS sequence"/>
</dbReference>
<dbReference type="EMBL" id="FNJU01000007">
    <property type="protein sequence ID" value="SDP79791.1"/>
    <property type="molecule type" value="Genomic_DNA"/>
</dbReference>
<dbReference type="OrthoDB" id="2629717at2"/>
<dbReference type="Gene3D" id="1.10.10.10">
    <property type="entry name" value="Winged helix-like DNA-binding domain superfamily/Winged helix DNA-binding domain"/>
    <property type="match status" value="1"/>
</dbReference>
<keyword evidence="2" id="KW-1185">Reference proteome</keyword>